<evidence type="ECO:0000259" key="15">
    <source>
        <dbReference type="PROSITE" id="PS51195"/>
    </source>
</evidence>
<protein>
    <recommendedName>
        <fullName evidence="9">Probable ATP-dependent RNA helicase DDX46</fullName>
        <ecNumber evidence="2">3.6.4.13</ecNumber>
    </recommendedName>
    <alternativeName>
        <fullName evidence="10">DEAD box protein 46</fullName>
    </alternativeName>
</protein>
<dbReference type="Pfam" id="PF23469">
    <property type="entry name" value="KH_12"/>
    <property type="match status" value="1"/>
</dbReference>
<dbReference type="GO" id="GO:0004386">
    <property type="term" value="F:helicase activity"/>
    <property type="evidence" value="ECO:0007669"/>
    <property type="project" value="UniProtKB-KW"/>
</dbReference>
<feature type="compositionally biased region" description="Basic residues" evidence="12">
    <location>
        <begin position="50"/>
        <end position="73"/>
    </location>
</feature>
<keyword evidence="6" id="KW-0067">ATP-binding</keyword>
<sequence>MGRESRHYRKRSASRGRSGSRSRSRSPSDKRGKRGEDRRSRSRDRERRRERSRSRDKRRSRSRDRKRQRRSRSRERERSRERRRSRSRERRRSRSRSRGRRSRSSSPSKNKKTENRSRSKEKTEGVEVSKEKKKEKDDKEEEKDKDVTVCTVTTENFDQNKLEEEMRKRKERVEKWREEQRKKAMENIGELKKEIEEMKQGKKWSLEDDDDDEEETAEGEKEGNEVEDEELDPLDAYMEEVKEEVKKFNMRSVKGGGGSEKKSGPTVTKVVTVVTTKKAAAESEKKKGELMENDQDAMEYSSEEEEVDLQTALTGYQTKQRKLLEPVDHGKIEYEPFRKNFYVEVPELAKMTQEEVNVYRLELEGITVKGKGCPKPIKTWVQCGISMKILTALKKHGYEKPTPIQTQAIPAIMNGRDLIGIAKTGSGKTIAFLLPMFRHIMDQRQLEEGEGPIAVIMTPTRELALQITKECKKFSKTLGLRVVCVYGGTGISEQIAELKRGAEIIVCTPGRMIDMLAANNGRVTNLRRVTYVVLDEADRMFDMGFEPQVMRIVDNVRPDRQTVMFSATFPRAMEALARRILSKPIEVQVGGRSVVCSDVEQHVIVIEEENKFLKLLELLGHYQEKGSVIIFVDKQEHADGLLKDLMRAAYPCLSLHGGIDQYDRDSIINDFKNGICKLLVATSVAARGLDVKQLMLVVNYSCPNHYEDYVHRAGRTGRAGNKGYAYTFITEDQARYAGDIIKALELSGNPIPTDLEKLWADFKDQQKAEGKIIKKSSGFSGKGFKFDETEQALANERKKLQKAALGLQDSDDEDTAVDIDEQIESMFNSKKRVKDMAAPGTSNVPTPSAGNAEKLEIAKRLALRINAQKNLGAEAQVLVPFHFKDVMQQATNAILRGGTIQAPTVSAKTIAEQLAEKINAKLNYVPIEKQEEEKQDGGQNESFKRYEEELEINDFPQTARWKVTSKEALQRISEYSEAAITIRGTYFPPGKEPKEGERKIYLAIESANELAVQKAKAEITRLIKEELIRLQNSYQPTNKGRYKVL</sequence>
<dbReference type="PROSITE" id="PS00039">
    <property type="entry name" value="DEAD_ATP_HELICASE"/>
    <property type="match status" value="1"/>
</dbReference>
<evidence type="ECO:0000256" key="8">
    <source>
        <dbReference type="ARBA" id="ARBA00049949"/>
    </source>
</evidence>
<feature type="compositionally biased region" description="Acidic residues" evidence="12">
    <location>
        <begin position="207"/>
        <end position="217"/>
    </location>
</feature>
<evidence type="ECO:0000256" key="9">
    <source>
        <dbReference type="ARBA" id="ARBA00050029"/>
    </source>
</evidence>
<dbReference type="GeneID" id="106487177"/>
<dbReference type="CDD" id="cd18787">
    <property type="entry name" value="SF2_C_DEAD"/>
    <property type="match status" value="1"/>
</dbReference>
<evidence type="ECO:0000256" key="5">
    <source>
        <dbReference type="ARBA" id="ARBA00022806"/>
    </source>
</evidence>
<feature type="region of interest" description="Disordered" evidence="12">
    <location>
        <begin position="1"/>
        <end position="149"/>
    </location>
</feature>
<gene>
    <name evidence="17" type="primary">DDX46</name>
</gene>
<dbReference type="InterPro" id="IPR056149">
    <property type="entry name" value="PRP5/DDX46/KHDC4_KH"/>
</dbReference>
<dbReference type="InterPro" id="IPR000629">
    <property type="entry name" value="RNA-helicase_DEAD-box_CS"/>
</dbReference>
<evidence type="ECO:0000256" key="2">
    <source>
        <dbReference type="ARBA" id="ARBA00012552"/>
    </source>
</evidence>
<feature type="compositionally biased region" description="Basic and acidic residues" evidence="12">
    <location>
        <begin position="111"/>
        <end position="147"/>
    </location>
</feature>
<evidence type="ECO:0000256" key="7">
    <source>
        <dbReference type="ARBA" id="ARBA00038511"/>
    </source>
</evidence>
<feature type="domain" description="Helicase ATP-binding" evidence="13">
    <location>
        <begin position="409"/>
        <end position="587"/>
    </location>
</feature>
<dbReference type="PROSITE" id="PS51195">
    <property type="entry name" value="Q_MOTIF"/>
    <property type="match status" value="1"/>
</dbReference>
<evidence type="ECO:0000259" key="13">
    <source>
        <dbReference type="PROSITE" id="PS51192"/>
    </source>
</evidence>
<evidence type="ECO:0000256" key="10">
    <source>
        <dbReference type="ARBA" id="ARBA00050042"/>
    </source>
</evidence>
<dbReference type="InterPro" id="IPR011545">
    <property type="entry name" value="DEAD/DEAH_box_helicase_dom"/>
</dbReference>
<dbReference type="SMART" id="SM00490">
    <property type="entry name" value="HELICc"/>
    <property type="match status" value="1"/>
</dbReference>
<evidence type="ECO:0000313" key="16">
    <source>
        <dbReference type="Proteomes" id="UP001652627"/>
    </source>
</evidence>
<feature type="compositionally biased region" description="Basic residues" evidence="12">
    <location>
        <begin position="1"/>
        <end position="24"/>
    </location>
</feature>
<dbReference type="EC" id="3.6.4.13" evidence="2"/>
<proteinExistence type="inferred from homology"/>
<comment type="function">
    <text evidence="8">Component of the 17S U2 SnRNP complex of the spliceosome, a large ribonucleoprotein complex that removes introns from transcribed pre-mRNAs. The 17S U2 SnRNP complex (1) directly participates in early spliceosome assembly and (2) mediates recognition of the intron branch site during pre-mRNA splicing by promoting the selection of the pre-mRNA branch-site adenosine, the nucleophile for the first step of splicing. Within the 17S U2 SnRNP complex, DDX46 plays essential roles during assembly of pre-spliceosome and proofreading of the branch site.</text>
</comment>
<feature type="domain" description="DEAD-box RNA helicase Q" evidence="15">
    <location>
        <begin position="378"/>
        <end position="406"/>
    </location>
</feature>
<dbReference type="InterPro" id="IPR014014">
    <property type="entry name" value="RNA_helicase_DEAD_Q_motif"/>
</dbReference>
<dbReference type="Proteomes" id="UP001652627">
    <property type="component" value="Chromosome 14"/>
</dbReference>
<evidence type="ECO:0000313" key="17">
    <source>
        <dbReference type="RefSeq" id="XP_067160684.1"/>
    </source>
</evidence>
<keyword evidence="16" id="KW-1185">Reference proteome</keyword>
<evidence type="ECO:0000256" key="12">
    <source>
        <dbReference type="SAM" id="MobiDB-lite"/>
    </source>
</evidence>
<evidence type="ECO:0000256" key="1">
    <source>
        <dbReference type="ARBA" id="ARBA00004408"/>
    </source>
</evidence>
<dbReference type="Gene3D" id="3.40.50.300">
    <property type="entry name" value="P-loop containing nucleotide triphosphate hydrolases"/>
    <property type="match status" value="2"/>
</dbReference>
<reference evidence="17" key="1">
    <citation type="submission" date="2025-08" db="UniProtKB">
        <authorList>
            <consortium name="RefSeq"/>
        </authorList>
    </citation>
    <scope>IDENTIFICATION</scope>
    <source>
        <tissue evidence="17">Blood</tissue>
    </source>
</reference>
<dbReference type="PANTHER" id="PTHR47958">
    <property type="entry name" value="ATP-DEPENDENT RNA HELICASE DBP3"/>
    <property type="match status" value="1"/>
</dbReference>
<keyword evidence="3" id="KW-0547">Nucleotide-binding</keyword>
<name>A0ABM4F6U3_9AVES</name>
<comment type="similarity">
    <text evidence="7">Belongs to the DEAD box helicase family. DDX46/PRP5 subfamily.</text>
</comment>
<dbReference type="InterPro" id="IPR027417">
    <property type="entry name" value="P-loop_NTPase"/>
</dbReference>
<dbReference type="RefSeq" id="XP_067160684.1">
    <property type="nucleotide sequence ID" value="XM_067304583.1"/>
</dbReference>
<organism evidence="16 17">
    <name type="scientific">Apteryx mantelli</name>
    <name type="common">North Island brown kiwi</name>
    <dbReference type="NCBI Taxonomy" id="2696672"/>
    <lineage>
        <taxon>Eukaryota</taxon>
        <taxon>Metazoa</taxon>
        <taxon>Chordata</taxon>
        <taxon>Craniata</taxon>
        <taxon>Vertebrata</taxon>
        <taxon>Euteleostomi</taxon>
        <taxon>Archelosauria</taxon>
        <taxon>Archosauria</taxon>
        <taxon>Dinosauria</taxon>
        <taxon>Saurischia</taxon>
        <taxon>Theropoda</taxon>
        <taxon>Coelurosauria</taxon>
        <taxon>Aves</taxon>
        <taxon>Palaeognathae</taxon>
        <taxon>Apterygiformes</taxon>
        <taxon>Apterygidae</taxon>
        <taxon>Apteryx</taxon>
    </lineage>
</organism>
<keyword evidence="4" id="KW-0378">Hydrolase</keyword>
<feature type="region of interest" description="Disordered" evidence="12">
    <location>
        <begin position="199"/>
        <end position="233"/>
    </location>
</feature>
<dbReference type="SMART" id="SM00487">
    <property type="entry name" value="DEXDc"/>
    <property type="match status" value="1"/>
</dbReference>
<comment type="subcellular location">
    <subcellularLocation>
        <location evidence="1">Nucleus</location>
        <location evidence="1">Cajal body</location>
    </subcellularLocation>
</comment>
<evidence type="ECO:0000256" key="4">
    <source>
        <dbReference type="ARBA" id="ARBA00022801"/>
    </source>
</evidence>
<feature type="short sequence motif" description="Q motif" evidence="11">
    <location>
        <begin position="378"/>
        <end position="406"/>
    </location>
</feature>
<feature type="compositionally biased region" description="Basic and acidic residues" evidence="12">
    <location>
        <begin position="26"/>
        <end position="49"/>
    </location>
</feature>
<dbReference type="InterPro" id="IPR001650">
    <property type="entry name" value="Helicase_C-like"/>
</dbReference>
<keyword evidence="5 17" id="KW-0347">Helicase</keyword>
<feature type="compositionally biased region" description="Basic residues" evidence="12">
    <location>
        <begin position="81"/>
        <end position="103"/>
    </location>
</feature>
<dbReference type="PROSITE" id="PS51192">
    <property type="entry name" value="HELICASE_ATP_BIND_1"/>
    <property type="match status" value="1"/>
</dbReference>
<dbReference type="PROSITE" id="PS51194">
    <property type="entry name" value="HELICASE_CTER"/>
    <property type="match status" value="1"/>
</dbReference>
<dbReference type="Pfam" id="PF00271">
    <property type="entry name" value="Helicase_C"/>
    <property type="match status" value="1"/>
</dbReference>
<dbReference type="CDD" id="cd22473">
    <property type="entry name" value="KH-I_DDX46"/>
    <property type="match status" value="1"/>
</dbReference>
<evidence type="ECO:0000256" key="6">
    <source>
        <dbReference type="ARBA" id="ARBA00022840"/>
    </source>
</evidence>
<dbReference type="CDD" id="cd17953">
    <property type="entry name" value="DEADc_DDX46"/>
    <property type="match status" value="1"/>
</dbReference>
<feature type="domain" description="Helicase C-terminal" evidence="14">
    <location>
        <begin position="598"/>
        <end position="759"/>
    </location>
</feature>
<dbReference type="Pfam" id="PF00270">
    <property type="entry name" value="DEAD"/>
    <property type="match status" value="1"/>
</dbReference>
<accession>A0ABM4F6U3</accession>
<dbReference type="InterPro" id="IPR014001">
    <property type="entry name" value="Helicase_ATP-bd"/>
</dbReference>
<evidence type="ECO:0000256" key="3">
    <source>
        <dbReference type="ARBA" id="ARBA00022741"/>
    </source>
</evidence>
<dbReference type="SUPFAM" id="SSF52540">
    <property type="entry name" value="P-loop containing nucleoside triphosphate hydrolases"/>
    <property type="match status" value="2"/>
</dbReference>
<evidence type="ECO:0000256" key="11">
    <source>
        <dbReference type="PROSITE-ProRule" id="PRU00552"/>
    </source>
</evidence>
<evidence type="ECO:0000259" key="14">
    <source>
        <dbReference type="PROSITE" id="PS51194"/>
    </source>
</evidence>